<protein>
    <recommendedName>
        <fullName evidence="3">YncE family protein</fullName>
    </recommendedName>
</protein>
<dbReference type="PANTHER" id="PTHR47197">
    <property type="entry name" value="PROTEIN NIRF"/>
    <property type="match status" value="1"/>
</dbReference>
<comment type="caution">
    <text evidence="1">The sequence shown here is derived from an EMBL/GenBank/DDBJ whole genome shotgun (WGS) entry which is preliminary data.</text>
</comment>
<reference evidence="1 2" key="1">
    <citation type="submission" date="2015-02" db="EMBL/GenBank/DDBJ databases">
        <title>Two Pseudomonas sp. nov., isolated from raw milk.</title>
        <authorList>
            <person name="Wenning M."/>
            <person name="von Neubeck M."/>
            <person name="Huptas C."/>
            <person name="Scherer S."/>
        </authorList>
    </citation>
    <scope>NUCLEOTIDE SEQUENCE [LARGE SCALE GENOMIC DNA]</scope>
    <source>
        <strain evidence="1 2">DSM 29164</strain>
    </source>
</reference>
<evidence type="ECO:0008006" key="3">
    <source>
        <dbReference type="Google" id="ProtNLM"/>
    </source>
</evidence>
<name>A0A0R3AL79_9PSED</name>
<dbReference type="AlphaFoldDB" id="A0A0R3AL79"/>
<dbReference type="EMBL" id="JYLN01000002">
    <property type="protein sequence ID" value="KRP74005.1"/>
    <property type="molecule type" value="Genomic_DNA"/>
</dbReference>
<dbReference type="PATRIC" id="fig|1615673.3.peg.2236"/>
<dbReference type="Pfam" id="PF10282">
    <property type="entry name" value="Lactonase"/>
    <property type="match status" value="1"/>
</dbReference>
<organism evidence="1 2">
    <name type="scientific">Pseudomonas paralactis</name>
    <dbReference type="NCBI Taxonomy" id="1615673"/>
    <lineage>
        <taxon>Bacteria</taxon>
        <taxon>Pseudomonadati</taxon>
        <taxon>Pseudomonadota</taxon>
        <taxon>Gammaproteobacteria</taxon>
        <taxon>Pseudomonadales</taxon>
        <taxon>Pseudomonadaceae</taxon>
        <taxon>Pseudomonas</taxon>
    </lineage>
</organism>
<dbReference type="Proteomes" id="UP000050852">
    <property type="component" value="Unassembled WGS sequence"/>
</dbReference>
<dbReference type="InterPro" id="IPR051200">
    <property type="entry name" value="Host-pathogen_enzymatic-act"/>
</dbReference>
<gene>
    <name evidence="1" type="ORF">TX23_06155</name>
</gene>
<accession>A0A0R3AL79</accession>
<dbReference type="InterPro" id="IPR015943">
    <property type="entry name" value="WD40/YVTN_repeat-like_dom_sf"/>
</dbReference>
<sequence length="1179" mass="128713">MYFYQVLVMTNDLLPTVSAARLSADRLPNAPAHQNAGATLPFSDLDLIIPNLTAIAGTDGALNNAALTVNAVGVICILLAWAEQAAGDFVYLELNGIEVDHYTVTDDDAMQRKHVKLAIESVRFIDQADNILQAFVRRLSGTTGHTKAFSIWVDTKAPGGRDPQVSTPLINENLAGITFEDTTIEAFGVVNPADAQKGVKMIIDNYPVNRAVDQVHHRKEGDVIYISIGGVFVTHRVTSFEASRTAPIIITVYNGTWLQVTPGPNILEWFVKDKAGNQSIGFSIPRLIQNRTGGGTVPQLIEGHVTESEYDADTDEEYIDTDVHTDDLNFEVPLRGHGWQVNDQIQVTYSGLTNNGERLDHTESHWVLQPNLVRVLIRLPFNNFIELLGGGRLLAFYERVRSNELNTPSNAVIYSIRGKAVDNRRPAPQVRNLENGALPEIDPVSIIVPGTRLGVNDKVDLVIEGRTTTGDVVYESFSEFSQGLDIDYLLDYSLFEPLKGSTFTAYYIVNNDAANPSQSITIPVGNISVLLPPPRSPEAPAPDHQFDELINKGNLRVLVDPHSSISLNDEVRVVATGSKPGGSFTFAWLKVTSAWFGFPLPFTLARAIVLANKGAIVALHWEVRTLPTDTPRKSLPLVVKVGAALQLTECPTLLEATQVSPCTMRLNPLNVWTPSPRITTLRVRYPMLGSDLVTLRIEGKPGVGTPNIPSKPGIPDAGHDYITFAPLSDYVAAYVGETFTVHFDVLRDGITTQSPRLTVDVDSFSAQTLNLLSVPEAVNGVINPNEANSVQIRAWPFFRAGRAVGINLYSTTDLALRRAVDVTPAEVSAGRTLDHIPAEYFEGFADDTEVRVEGWVSLDGYNCEETAQHFNVATYRIRRTGGEIVREFDVGNGPTYIVASLDGKKVCVANGRTPSISVINLETDEVRTVNTVGSVINGLALHPSDSRLFFSVAGASIAQNTPILDISNFTFRYPHWHDRGTQAICLNPAGTLLLIGNVANPYIFYWNAVNERHEGIYVLGQIVSRAITTNPQGTALFSIADKTERFRINSNARTHTVDNNGLASALAHSPLFAPLERLFVCVPNLGKVNIYNTYNDDLTFVKSLTGLATPRGVAFHPVKPLAYVTEFASNTVRIIDTTTEELVGSIPGFNQPTGLACSADGRYLYVCNFGNNTVAVVNV</sequence>
<dbReference type="InterPro" id="IPR011045">
    <property type="entry name" value="N2O_reductase_N"/>
</dbReference>
<evidence type="ECO:0000313" key="1">
    <source>
        <dbReference type="EMBL" id="KRP74005.1"/>
    </source>
</evidence>
<evidence type="ECO:0000313" key="2">
    <source>
        <dbReference type="Proteomes" id="UP000050852"/>
    </source>
</evidence>
<proteinExistence type="predicted"/>
<dbReference type="Gene3D" id="2.130.10.10">
    <property type="entry name" value="YVTN repeat-like/Quinoprotein amine dehydrogenase"/>
    <property type="match status" value="2"/>
</dbReference>
<dbReference type="InterPro" id="IPR019405">
    <property type="entry name" value="Lactonase_7-beta_prop"/>
</dbReference>
<dbReference type="SUPFAM" id="SSF50974">
    <property type="entry name" value="Nitrous oxide reductase, N-terminal domain"/>
    <property type="match status" value="1"/>
</dbReference>
<dbReference type="PANTHER" id="PTHR47197:SF3">
    <property type="entry name" value="DIHYDRO-HEME D1 DEHYDROGENASE"/>
    <property type="match status" value="1"/>
</dbReference>